<dbReference type="PROSITE" id="PS00678">
    <property type="entry name" value="WD_REPEATS_1"/>
    <property type="match status" value="3"/>
</dbReference>
<dbReference type="SMART" id="SM00320">
    <property type="entry name" value="WD40"/>
    <property type="match status" value="7"/>
</dbReference>
<gene>
    <name evidence="5" type="primary">Poc1a</name>
    <name evidence="5" type="ORF">SPIL2461_LOCUS5759</name>
</gene>
<dbReference type="EMBL" id="CAJNIZ010008335">
    <property type="protein sequence ID" value="CAE7266296.1"/>
    <property type="molecule type" value="Genomic_DNA"/>
</dbReference>
<comment type="caution">
    <text evidence="5">The sequence shown here is derived from an EMBL/GenBank/DDBJ whole genome shotgun (WGS) entry which is preliminary data.</text>
</comment>
<evidence type="ECO:0000256" key="1">
    <source>
        <dbReference type="ARBA" id="ARBA00022574"/>
    </source>
</evidence>
<evidence type="ECO:0000256" key="2">
    <source>
        <dbReference type="ARBA" id="ARBA00022737"/>
    </source>
</evidence>
<keyword evidence="2" id="KW-0677">Repeat</keyword>
<feature type="repeat" description="WD" evidence="3">
    <location>
        <begin position="237"/>
        <end position="271"/>
    </location>
</feature>
<dbReference type="SUPFAM" id="SSF50978">
    <property type="entry name" value="WD40 repeat-like"/>
    <property type="match status" value="1"/>
</dbReference>
<dbReference type="InterPro" id="IPR019775">
    <property type="entry name" value="WD40_repeat_CS"/>
</dbReference>
<sequence length="367" mass="39862">MQGTDSEPSVLRSFQGATDVRLTSAALLRGKDQVVAGTQDGSLLIWNLAPGRPRPYRLTGQSGSITCVKASRSGKTLVSASTDSTVAIWKSQVDKRQEPAMLKLHFSPVRCCDISTDERLLLTASDDKTVKLTWLTERKFAAAFSGHSNWVRSAVLSSTSTHMISGGDDKVVKLWDVERKSCLQTFNESASSITCTRFGLGDQVIIASSWDSSINLWDVRSYGIRQHYGRAHGGSPITQVAVHPRSDLILSSSTDRQLRVWDLRAGRLCSTILGHDRPVHSCCWDEAGDHFVSCDSEVALYWSCPPLAAPNPPPQPEPLMDGTETLGPSDLPGPEATLKPGSADALLEAAWAGQKEVPEPPRPTLEE</sequence>
<keyword evidence="6" id="KW-1185">Reference proteome</keyword>
<organism evidence="5 6">
    <name type="scientific">Symbiodinium pilosum</name>
    <name type="common">Dinoflagellate</name>
    <dbReference type="NCBI Taxonomy" id="2952"/>
    <lineage>
        <taxon>Eukaryota</taxon>
        <taxon>Sar</taxon>
        <taxon>Alveolata</taxon>
        <taxon>Dinophyceae</taxon>
        <taxon>Suessiales</taxon>
        <taxon>Symbiodiniaceae</taxon>
        <taxon>Symbiodinium</taxon>
    </lineage>
</organism>
<feature type="compositionally biased region" description="Basic and acidic residues" evidence="4">
    <location>
        <begin position="356"/>
        <end position="367"/>
    </location>
</feature>
<feature type="repeat" description="WD" evidence="3">
    <location>
        <begin position="144"/>
        <end position="185"/>
    </location>
</feature>
<dbReference type="PANTHER" id="PTHR44019">
    <property type="entry name" value="WD REPEAT-CONTAINING PROTEIN 55"/>
    <property type="match status" value="1"/>
</dbReference>
<accession>A0A812MU62</accession>
<reference evidence="5" key="1">
    <citation type="submission" date="2021-02" db="EMBL/GenBank/DDBJ databases">
        <authorList>
            <person name="Dougan E. K."/>
            <person name="Rhodes N."/>
            <person name="Thang M."/>
            <person name="Chan C."/>
        </authorList>
    </citation>
    <scope>NUCLEOTIDE SEQUENCE</scope>
</reference>
<dbReference type="InterPro" id="IPR020472">
    <property type="entry name" value="WD40_PAC1"/>
</dbReference>
<dbReference type="PANTHER" id="PTHR44019:SF8">
    <property type="entry name" value="POC1 CENTRIOLAR PROTEIN HOMOLOG"/>
    <property type="match status" value="1"/>
</dbReference>
<dbReference type="CDD" id="cd00200">
    <property type="entry name" value="WD40"/>
    <property type="match status" value="1"/>
</dbReference>
<evidence type="ECO:0000313" key="6">
    <source>
        <dbReference type="Proteomes" id="UP000649617"/>
    </source>
</evidence>
<dbReference type="Gene3D" id="2.130.10.10">
    <property type="entry name" value="YVTN repeat-like/Quinoprotein amine dehydrogenase"/>
    <property type="match status" value="2"/>
</dbReference>
<feature type="repeat" description="WD" evidence="3">
    <location>
        <begin position="58"/>
        <end position="90"/>
    </location>
</feature>
<name>A0A812MU62_SYMPI</name>
<feature type="non-terminal residue" evidence="5">
    <location>
        <position position="367"/>
    </location>
</feature>
<keyword evidence="1 3" id="KW-0853">WD repeat</keyword>
<dbReference type="InterPro" id="IPR001680">
    <property type="entry name" value="WD40_rpt"/>
</dbReference>
<dbReference type="Pfam" id="PF00400">
    <property type="entry name" value="WD40"/>
    <property type="match status" value="6"/>
</dbReference>
<dbReference type="PRINTS" id="PR00320">
    <property type="entry name" value="GPROTEINBRPT"/>
</dbReference>
<dbReference type="PROSITE" id="PS50294">
    <property type="entry name" value="WD_REPEATS_REGION"/>
    <property type="match status" value="3"/>
</dbReference>
<evidence type="ECO:0000256" key="3">
    <source>
        <dbReference type="PROSITE-ProRule" id="PRU00221"/>
    </source>
</evidence>
<protein>
    <submittedName>
        <fullName evidence="5">Poc1a protein</fullName>
    </submittedName>
</protein>
<dbReference type="InterPro" id="IPR050505">
    <property type="entry name" value="WDR55/POC1"/>
</dbReference>
<dbReference type="Proteomes" id="UP000649617">
    <property type="component" value="Unassembled WGS sequence"/>
</dbReference>
<dbReference type="AlphaFoldDB" id="A0A812MU62"/>
<feature type="region of interest" description="Disordered" evidence="4">
    <location>
        <begin position="312"/>
        <end position="367"/>
    </location>
</feature>
<dbReference type="InterPro" id="IPR015943">
    <property type="entry name" value="WD40/YVTN_repeat-like_dom_sf"/>
</dbReference>
<feature type="repeat" description="WD" evidence="3">
    <location>
        <begin position="186"/>
        <end position="221"/>
    </location>
</feature>
<dbReference type="OrthoDB" id="10264588at2759"/>
<dbReference type="PROSITE" id="PS50082">
    <property type="entry name" value="WD_REPEATS_2"/>
    <property type="match status" value="4"/>
</dbReference>
<evidence type="ECO:0000256" key="4">
    <source>
        <dbReference type="SAM" id="MobiDB-lite"/>
    </source>
</evidence>
<evidence type="ECO:0000313" key="5">
    <source>
        <dbReference type="EMBL" id="CAE7266296.1"/>
    </source>
</evidence>
<dbReference type="InterPro" id="IPR036322">
    <property type="entry name" value="WD40_repeat_dom_sf"/>
</dbReference>
<proteinExistence type="predicted"/>